<dbReference type="RefSeq" id="WP_371436971.1">
    <property type="nucleotide sequence ID" value="NZ_JBHSRS010000082.1"/>
</dbReference>
<name>A0ABW1U007_9BURK</name>
<comment type="caution">
    <text evidence="2">The sequence shown here is derived from an EMBL/GenBank/DDBJ whole genome shotgun (WGS) entry which is preliminary data.</text>
</comment>
<dbReference type="Proteomes" id="UP001596270">
    <property type="component" value="Unassembled WGS sequence"/>
</dbReference>
<keyword evidence="2" id="KW-0418">Kinase</keyword>
<dbReference type="Pfam" id="PF01272">
    <property type="entry name" value="GreA_GreB"/>
    <property type="match status" value="1"/>
</dbReference>
<dbReference type="NCBIfam" id="NF004396">
    <property type="entry name" value="PRK05753.1"/>
    <property type="match status" value="1"/>
</dbReference>
<dbReference type="InterPro" id="IPR001437">
    <property type="entry name" value="Tscrpt_elong_fac_GreA/B_C"/>
</dbReference>
<evidence type="ECO:0000313" key="3">
    <source>
        <dbReference type="Proteomes" id="UP001596270"/>
    </source>
</evidence>
<dbReference type="SUPFAM" id="SSF54534">
    <property type="entry name" value="FKBP-like"/>
    <property type="match status" value="1"/>
</dbReference>
<feature type="domain" description="Transcription elongation factor GreA/GreB C-terminal" evidence="1">
    <location>
        <begin position="55"/>
        <end position="127"/>
    </location>
</feature>
<dbReference type="PANTHER" id="PTHR30437">
    <property type="entry name" value="TRANSCRIPTION ELONGATION FACTOR GREA"/>
    <property type="match status" value="1"/>
</dbReference>
<dbReference type="InterPro" id="IPR036953">
    <property type="entry name" value="GreA/GreB_C_sf"/>
</dbReference>
<evidence type="ECO:0000313" key="2">
    <source>
        <dbReference type="EMBL" id="MFC6283231.1"/>
    </source>
</evidence>
<dbReference type="PANTHER" id="PTHR30437:SF5">
    <property type="entry name" value="REGULATOR OF NUCLEOSIDE DIPHOSPHATE KINASE"/>
    <property type="match status" value="1"/>
</dbReference>
<dbReference type="GO" id="GO:0016301">
    <property type="term" value="F:kinase activity"/>
    <property type="evidence" value="ECO:0007669"/>
    <property type="project" value="UniProtKB-KW"/>
</dbReference>
<dbReference type="EMBL" id="JBHSRS010000082">
    <property type="protein sequence ID" value="MFC6283231.1"/>
    <property type="molecule type" value="Genomic_DNA"/>
</dbReference>
<keyword evidence="2" id="KW-0808">Transferase</keyword>
<keyword evidence="3" id="KW-1185">Reference proteome</keyword>
<dbReference type="Gene3D" id="3.10.50.30">
    <property type="entry name" value="Transcription elongation factor, GreA/GreB, C-terminal domain"/>
    <property type="match status" value="1"/>
</dbReference>
<accession>A0ABW1U007</accession>
<gene>
    <name evidence="2" type="primary">rnk</name>
    <name evidence="2" type="ORF">ACFQND_18555</name>
</gene>
<sequence length="140" mass="14830">MSASPQLSRTLTELDHLRISNLVRLPSGRAVPGLAPAISDVIEAAELVSSYDVPPNVVTMYSQVLLADLRTGEQRKLTLCYPHDAEPATGFVSVLSPVGAALLGLSVGQTASWASPQGEQASAEILELLFQPEDSGDYLL</sequence>
<proteinExistence type="predicted"/>
<reference evidence="3" key="1">
    <citation type="journal article" date="2019" name="Int. J. Syst. Evol. Microbiol.">
        <title>The Global Catalogue of Microorganisms (GCM) 10K type strain sequencing project: providing services to taxonomists for standard genome sequencing and annotation.</title>
        <authorList>
            <consortium name="The Broad Institute Genomics Platform"/>
            <consortium name="The Broad Institute Genome Sequencing Center for Infectious Disease"/>
            <person name="Wu L."/>
            <person name="Ma J."/>
        </authorList>
    </citation>
    <scope>NUCLEOTIDE SEQUENCE [LARGE SCALE GENOMIC DNA]</scope>
    <source>
        <strain evidence="3">CCUG 39402</strain>
    </source>
</reference>
<organism evidence="2 3">
    <name type="scientific">Polaromonas aquatica</name>
    <dbReference type="NCBI Taxonomy" id="332657"/>
    <lineage>
        <taxon>Bacteria</taxon>
        <taxon>Pseudomonadati</taxon>
        <taxon>Pseudomonadota</taxon>
        <taxon>Betaproteobacteria</taxon>
        <taxon>Burkholderiales</taxon>
        <taxon>Comamonadaceae</taxon>
        <taxon>Polaromonas</taxon>
    </lineage>
</organism>
<protein>
    <submittedName>
        <fullName evidence="2">Nucleoside diphosphate kinase regulator</fullName>
    </submittedName>
</protein>
<evidence type="ECO:0000259" key="1">
    <source>
        <dbReference type="Pfam" id="PF01272"/>
    </source>
</evidence>
<dbReference type="InterPro" id="IPR023459">
    <property type="entry name" value="Tscrpt_elong_fac_GreA/B_fam"/>
</dbReference>